<dbReference type="Pfam" id="PF03349">
    <property type="entry name" value="Toluene_X"/>
    <property type="match status" value="1"/>
</dbReference>
<dbReference type="Proteomes" id="UP000305675">
    <property type="component" value="Unassembled WGS sequence"/>
</dbReference>
<feature type="signal peptide" evidence="8">
    <location>
        <begin position="1"/>
        <end position="22"/>
    </location>
</feature>
<keyword evidence="10" id="KW-1185">Reference proteome</keyword>
<dbReference type="GO" id="GO:0015483">
    <property type="term" value="F:long-chain fatty acid transporting porin activity"/>
    <property type="evidence" value="ECO:0007669"/>
    <property type="project" value="TreeGrafter"/>
</dbReference>
<gene>
    <name evidence="9" type="ORF">FCL42_10120</name>
</gene>
<dbReference type="InterPro" id="IPR005017">
    <property type="entry name" value="OMPP1/FadL/TodX"/>
</dbReference>
<keyword evidence="7" id="KW-0998">Cell outer membrane</keyword>
<dbReference type="AlphaFoldDB" id="A0A4U1BR80"/>
<sequence length="452" mass="47909">MKNFNKTILATALMTLAGNVSAAGFLLNETSVSGLGRAFAGEGATADDAAVLARNPAAMALFDKTSLSLVGTYIDPGVDMQGVTNPLNPTDPSGLNIDGAAPEAFVPAAYLIHPLNDKVAVGVAAYSNFGLGTDFGEAYDAGSIGGKTEILTMNLNASVSYRLNAHWSVGAGFNAVYGDAELIRNLGALATPLNSQLPPGLNTLEPSSDLANMSGDGWGYGFNVGVLYELNDNHRLALTYKSQTTVELEGKYSNGLPQGLQLDEYTKGTGGNSVSGTLDVELPDLIEFSGYHKLNDQLVLHTTVMWSGWSAFEEIRGVASEDVTFSGGICGLDPRGCTINSGDTVLLKHENFEDAWRFGLGATYLVSPEVTLRAGIAYDETPVPETHRSISIPDSDRIWYSFGANYRLSDSADIDLAFSFIDGEEVTVNEDGFVLNSEGNAILIGAQFNYAF</sequence>
<evidence type="ECO:0000256" key="3">
    <source>
        <dbReference type="ARBA" id="ARBA00022452"/>
    </source>
</evidence>
<evidence type="ECO:0000256" key="4">
    <source>
        <dbReference type="ARBA" id="ARBA00022692"/>
    </source>
</evidence>
<accession>A0A4U1BR80</accession>
<dbReference type="EMBL" id="SWCJ01000005">
    <property type="protein sequence ID" value="TKB55531.1"/>
    <property type="molecule type" value="Genomic_DNA"/>
</dbReference>
<evidence type="ECO:0000256" key="5">
    <source>
        <dbReference type="ARBA" id="ARBA00022729"/>
    </source>
</evidence>
<name>A0A4U1BR80_9GAMM</name>
<evidence type="ECO:0000313" key="10">
    <source>
        <dbReference type="Proteomes" id="UP000305675"/>
    </source>
</evidence>
<keyword evidence="3" id="KW-1134">Transmembrane beta strand</keyword>
<comment type="caution">
    <text evidence="9">The sequence shown here is derived from an EMBL/GenBank/DDBJ whole genome shotgun (WGS) entry which is preliminary data.</text>
</comment>
<feature type="chain" id="PRO_5020593463" evidence="8">
    <location>
        <begin position="23"/>
        <end position="452"/>
    </location>
</feature>
<dbReference type="RefSeq" id="WP_136863288.1">
    <property type="nucleotide sequence ID" value="NZ_SWCJ01000005.1"/>
</dbReference>
<evidence type="ECO:0000313" key="9">
    <source>
        <dbReference type="EMBL" id="TKB55531.1"/>
    </source>
</evidence>
<proteinExistence type="inferred from homology"/>
<comment type="subcellular location">
    <subcellularLocation>
        <location evidence="1">Cell outer membrane</location>
        <topology evidence="1">Multi-pass membrane protein</topology>
    </subcellularLocation>
</comment>
<dbReference type="PANTHER" id="PTHR35093">
    <property type="entry name" value="OUTER MEMBRANE PROTEIN NMB0088-RELATED"/>
    <property type="match status" value="1"/>
</dbReference>
<dbReference type="PANTHER" id="PTHR35093:SF8">
    <property type="entry name" value="OUTER MEMBRANE PROTEIN NMB0088-RELATED"/>
    <property type="match status" value="1"/>
</dbReference>
<evidence type="ECO:0000256" key="2">
    <source>
        <dbReference type="ARBA" id="ARBA00008163"/>
    </source>
</evidence>
<evidence type="ECO:0000256" key="7">
    <source>
        <dbReference type="ARBA" id="ARBA00023237"/>
    </source>
</evidence>
<organism evidence="9 10">
    <name type="scientific">Ferrimonas aestuarii</name>
    <dbReference type="NCBI Taxonomy" id="2569539"/>
    <lineage>
        <taxon>Bacteria</taxon>
        <taxon>Pseudomonadati</taxon>
        <taxon>Pseudomonadota</taxon>
        <taxon>Gammaproteobacteria</taxon>
        <taxon>Alteromonadales</taxon>
        <taxon>Ferrimonadaceae</taxon>
        <taxon>Ferrimonas</taxon>
    </lineage>
</organism>
<evidence type="ECO:0000256" key="1">
    <source>
        <dbReference type="ARBA" id="ARBA00004571"/>
    </source>
</evidence>
<evidence type="ECO:0000256" key="6">
    <source>
        <dbReference type="ARBA" id="ARBA00023136"/>
    </source>
</evidence>
<dbReference type="OrthoDB" id="19849at2"/>
<keyword evidence="6" id="KW-0472">Membrane</keyword>
<keyword evidence="5 8" id="KW-0732">Signal</keyword>
<reference evidence="9 10" key="1">
    <citation type="submission" date="2019-04" db="EMBL/GenBank/DDBJ databases">
        <authorList>
            <person name="Hwang J.C."/>
        </authorList>
    </citation>
    <scope>NUCLEOTIDE SEQUENCE [LARGE SCALE GENOMIC DNA]</scope>
    <source>
        <strain evidence="9 10">IMCC35002</strain>
    </source>
</reference>
<comment type="similarity">
    <text evidence="2">Belongs to the OmpP1/FadL family.</text>
</comment>
<dbReference type="SUPFAM" id="SSF56935">
    <property type="entry name" value="Porins"/>
    <property type="match status" value="1"/>
</dbReference>
<evidence type="ECO:0000256" key="8">
    <source>
        <dbReference type="SAM" id="SignalP"/>
    </source>
</evidence>
<dbReference type="Gene3D" id="2.40.160.60">
    <property type="entry name" value="Outer membrane protein transport protein (OMPP1/FadL/TodX)"/>
    <property type="match status" value="1"/>
</dbReference>
<dbReference type="GO" id="GO:0009279">
    <property type="term" value="C:cell outer membrane"/>
    <property type="evidence" value="ECO:0007669"/>
    <property type="project" value="UniProtKB-SubCell"/>
</dbReference>
<keyword evidence="4" id="KW-0812">Transmembrane</keyword>
<protein>
    <submittedName>
        <fullName evidence="9">Long-chain fatty acid transporter</fullName>
    </submittedName>
</protein>